<keyword evidence="3" id="KW-0614">Plasmid</keyword>
<dbReference type="InterPro" id="IPR002560">
    <property type="entry name" value="Transposase_DDE"/>
</dbReference>
<evidence type="ECO:0000259" key="2">
    <source>
        <dbReference type="PROSITE" id="PS50531"/>
    </source>
</evidence>
<dbReference type="SUPFAM" id="SSF46689">
    <property type="entry name" value="Homeodomain-like"/>
    <property type="match status" value="1"/>
</dbReference>
<dbReference type="Gene3D" id="1.10.10.60">
    <property type="entry name" value="Homeodomain-like"/>
    <property type="match status" value="1"/>
</dbReference>
<dbReference type="RefSeq" id="WP_201082834.1">
    <property type="nucleotide sequence ID" value="NZ_CP067421.1"/>
</dbReference>
<accession>A0ABX7BGJ4</accession>
<gene>
    <name evidence="3" type="ORF">IGS68_29160</name>
</gene>
<feature type="compositionally biased region" description="Basic and acidic residues" evidence="1">
    <location>
        <begin position="289"/>
        <end position="299"/>
    </location>
</feature>
<dbReference type="InterPro" id="IPR017894">
    <property type="entry name" value="HTH_IS21_transposase_type"/>
</dbReference>
<dbReference type="Pfam" id="PF14690">
    <property type="entry name" value="Zn_ribbon_ISL3"/>
    <property type="match status" value="1"/>
</dbReference>
<dbReference type="EMBL" id="CP067421">
    <property type="protein sequence ID" value="QQP93328.1"/>
    <property type="molecule type" value="Genomic_DNA"/>
</dbReference>
<proteinExistence type="predicted"/>
<dbReference type="InterPro" id="IPR009057">
    <property type="entry name" value="Homeodomain-like_sf"/>
</dbReference>
<organism evidence="3 4">
    <name type="scientific">Skermanella cutis</name>
    <dbReference type="NCBI Taxonomy" id="2775420"/>
    <lineage>
        <taxon>Bacteria</taxon>
        <taxon>Pseudomonadati</taxon>
        <taxon>Pseudomonadota</taxon>
        <taxon>Alphaproteobacteria</taxon>
        <taxon>Rhodospirillales</taxon>
        <taxon>Azospirillaceae</taxon>
        <taxon>Skermanella</taxon>
    </lineage>
</organism>
<evidence type="ECO:0000313" key="4">
    <source>
        <dbReference type="Proteomes" id="UP000595197"/>
    </source>
</evidence>
<feature type="compositionally biased region" description="Low complexity" evidence="1">
    <location>
        <begin position="406"/>
        <end position="416"/>
    </location>
</feature>
<feature type="domain" description="HTH IS21-type" evidence="2">
    <location>
        <begin position="303"/>
        <end position="365"/>
    </location>
</feature>
<name>A0ABX7BGJ4_9PROT</name>
<feature type="region of interest" description="Disordered" evidence="1">
    <location>
        <begin position="395"/>
        <end position="425"/>
    </location>
</feature>
<dbReference type="Proteomes" id="UP000595197">
    <property type="component" value="Plasmid pTT6-1"/>
</dbReference>
<dbReference type="InterPro" id="IPR029261">
    <property type="entry name" value="Transposase_Znf"/>
</dbReference>
<feature type="region of interest" description="Disordered" evidence="1">
    <location>
        <begin position="276"/>
        <end position="299"/>
    </location>
</feature>
<dbReference type="InterPro" id="IPR047951">
    <property type="entry name" value="Transpos_ISL3"/>
</dbReference>
<evidence type="ECO:0000313" key="3">
    <source>
        <dbReference type="EMBL" id="QQP93328.1"/>
    </source>
</evidence>
<dbReference type="PANTHER" id="PTHR33498:SF1">
    <property type="entry name" value="TRANSPOSASE FOR INSERTION SEQUENCE ELEMENT IS1557"/>
    <property type="match status" value="1"/>
</dbReference>
<evidence type="ECO:0000256" key="1">
    <source>
        <dbReference type="SAM" id="MobiDB-lite"/>
    </source>
</evidence>
<dbReference type="Pfam" id="PF13384">
    <property type="entry name" value="HTH_23"/>
    <property type="match status" value="1"/>
</dbReference>
<dbReference type="PROSITE" id="PS50531">
    <property type="entry name" value="HTH_IS21"/>
    <property type="match status" value="1"/>
</dbReference>
<keyword evidence="4" id="KW-1185">Reference proteome</keyword>
<dbReference type="PANTHER" id="PTHR33498">
    <property type="entry name" value="TRANSPOSASE FOR INSERTION SEQUENCE ELEMENT IS1557"/>
    <property type="match status" value="1"/>
</dbReference>
<dbReference type="NCBIfam" id="NF033550">
    <property type="entry name" value="transpos_ISL3"/>
    <property type="match status" value="1"/>
</dbReference>
<sequence>MLITLDFSELFPSLHITDRIDPHRSRMTLRVQLDHVDAACPACGARSARIHSHYWRSLADVPCFGRPLILLVRIRRFRCVNAACRQQTFAERPAVIARPRARHTDRLRALHYAVALALGGNAGARMTGTMAIPVGATTLLRRIREAVPDPAPEVRVLGVDDWAWRKGQNYGTILCDLERRRVIDLLPDRKAVTLAAWLRRHPGVEIIVRDRAGAYADGARQGAPRAVQVADRWHLLRNSGDALRGVLDHHHRHLTEAARVAAMSAPVETVANDNCADGADGVGMPSPNKAERRSLEARGQREARFEEAVRLRAQGMSIKAVARMLGVERKTVRRWLRAGRAPTWLHADRGRSILDPFRDYLETRWDAGYRNGAGLWREIRDRGFAGQDGVVKQWAARRRREDQLAKRTSPAKSSAKPAPPPTTRKAARMLMSEPDKLDAEERRFTTALLELSPPIAQAVDLAKAFSTMIKQGLAGQLDGWISAAEEGGFKGFARSLRQDVEAVHAALTLPWSTGPVEGQINRLKVVKRTMYGRAGFDLLRSRVMAAA</sequence>
<dbReference type="Pfam" id="PF01610">
    <property type="entry name" value="DDE_Tnp_ISL3"/>
    <property type="match status" value="2"/>
</dbReference>
<reference evidence="3" key="1">
    <citation type="submission" date="2021-02" db="EMBL/GenBank/DDBJ databases">
        <title>Skermanella TT6 skin isolate.</title>
        <authorList>
            <person name="Lee K."/>
            <person name="Ganzorig M."/>
        </authorList>
    </citation>
    <scope>NUCLEOTIDE SEQUENCE</scope>
    <source>
        <strain evidence="3">TT6</strain>
    </source>
</reference>
<geneLocation type="plasmid" evidence="3 4">
    <name>pTT6-1</name>
</geneLocation>
<protein>
    <submittedName>
        <fullName evidence="3">ISL3 family transposase</fullName>
    </submittedName>
</protein>